<reference evidence="1 2" key="1">
    <citation type="submission" date="2021-03" db="EMBL/GenBank/DDBJ databases">
        <title>Sequencing the genomes of 1000 actinobacteria strains.</title>
        <authorList>
            <person name="Klenk H.-P."/>
        </authorList>
    </citation>
    <scope>NUCLEOTIDE SEQUENCE [LARGE SCALE GENOMIC DNA]</scope>
    <source>
        <strain evidence="1 2">DSM 44580</strain>
    </source>
</reference>
<protein>
    <recommendedName>
        <fullName evidence="3">Transposase</fullName>
    </recommendedName>
</protein>
<accession>A0ABS5A680</accession>
<sequence length="64" mass="6944">MRHAKPEPHALHWVLDEAPDSLAAGVLAAVPIDVFTRCAHVWLGEYRRGLDQAGLSASPRSSGR</sequence>
<gene>
    <name evidence="1" type="ORF">JOF53_000609</name>
</gene>
<dbReference type="EMBL" id="JAGIOO010000001">
    <property type="protein sequence ID" value="MBP2471737.1"/>
    <property type="molecule type" value="Genomic_DNA"/>
</dbReference>
<name>A0ABS5A680_9PSEU</name>
<evidence type="ECO:0000313" key="1">
    <source>
        <dbReference type="EMBL" id="MBP2471737.1"/>
    </source>
</evidence>
<keyword evidence="2" id="KW-1185">Reference proteome</keyword>
<organism evidence="1 2">
    <name type="scientific">Crossiella equi</name>
    <dbReference type="NCBI Taxonomy" id="130796"/>
    <lineage>
        <taxon>Bacteria</taxon>
        <taxon>Bacillati</taxon>
        <taxon>Actinomycetota</taxon>
        <taxon>Actinomycetes</taxon>
        <taxon>Pseudonocardiales</taxon>
        <taxon>Pseudonocardiaceae</taxon>
        <taxon>Crossiella</taxon>
    </lineage>
</organism>
<evidence type="ECO:0008006" key="3">
    <source>
        <dbReference type="Google" id="ProtNLM"/>
    </source>
</evidence>
<evidence type="ECO:0000313" key="2">
    <source>
        <dbReference type="Proteomes" id="UP001519363"/>
    </source>
</evidence>
<comment type="caution">
    <text evidence="1">The sequence shown here is derived from an EMBL/GenBank/DDBJ whole genome shotgun (WGS) entry which is preliminary data.</text>
</comment>
<proteinExistence type="predicted"/>
<dbReference type="Proteomes" id="UP001519363">
    <property type="component" value="Unassembled WGS sequence"/>
</dbReference>
<dbReference type="RefSeq" id="WP_086783984.1">
    <property type="nucleotide sequence ID" value="NZ_JAGIOO010000001.1"/>
</dbReference>